<organism evidence="1 2">
    <name type="scientific">Candidatus Scalindua rubra</name>
    <dbReference type="NCBI Taxonomy" id="1872076"/>
    <lineage>
        <taxon>Bacteria</taxon>
        <taxon>Pseudomonadati</taxon>
        <taxon>Planctomycetota</taxon>
        <taxon>Candidatus Brocadiia</taxon>
        <taxon>Candidatus Brocadiales</taxon>
        <taxon>Candidatus Scalinduaceae</taxon>
        <taxon>Candidatus Scalindua</taxon>
    </lineage>
</organism>
<evidence type="ECO:0000313" key="2">
    <source>
        <dbReference type="Proteomes" id="UP000094056"/>
    </source>
</evidence>
<dbReference type="AlphaFoldDB" id="A0A1E3XF79"/>
<dbReference type="EMBL" id="MAYW01000024">
    <property type="protein sequence ID" value="ODS33604.1"/>
    <property type="molecule type" value="Genomic_DNA"/>
</dbReference>
<sequence length="36" mass="3928">MNLACSVKGYLARAITQILIEGMSRSGYLPKLLSQT</sequence>
<evidence type="ECO:0000313" key="1">
    <source>
        <dbReference type="EMBL" id="ODS33604.1"/>
    </source>
</evidence>
<comment type="caution">
    <text evidence="1">The sequence shown here is derived from an EMBL/GenBank/DDBJ whole genome shotgun (WGS) entry which is preliminary data.</text>
</comment>
<reference evidence="1 2" key="1">
    <citation type="submission" date="2016-07" db="EMBL/GenBank/DDBJ databases">
        <title>Draft genome of Scalindua rubra, obtained from a brine-seawater interface in the Red Sea, sheds light on salt adaptation in anammox bacteria.</title>
        <authorList>
            <person name="Speth D.R."/>
            <person name="Lagkouvardos I."/>
            <person name="Wang Y."/>
            <person name="Qian P.-Y."/>
            <person name="Dutilh B.E."/>
            <person name="Jetten M.S."/>
        </authorList>
    </citation>
    <scope>NUCLEOTIDE SEQUENCE [LARGE SCALE GENOMIC DNA]</scope>
    <source>
        <strain evidence="1">BSI-1</strain>
    </source>
</reference>
<protein>
    <submittedName>
        <fullName evidence="1">Uncharacterized protein</fullName>
    </submittedName>
</protein>
<proteinExistence type="predicted"/>
<dbReference type="Proteomes" id="UP000094056">
    <property type="component" value="Unassembled WGS sequence"/>
</dbReference>
<name>A0A1E3XF79_9BACT</name>
<gene>
    <name evidence="1" type="ORF">SCARUB_01267</name>
</gene>
<accession>A0A1E3XF79</accession>